<evidence type="ECO:0000313" key="2">
    <source>
        <dbReference type="EMBL" id="RML96492.1"/>
    </source>
</evidence>
<reference evidence="1 4" key="1">
    <citation type="submission" date="2015-09" db="EMBL/GenBank/DDBJ databases">
        <title>Genome announcement of multiple Pseudomonas syringae strains.</title>
        <authorList>
            <person name="Thakur S."/>
            <person name="Wang P.W."/>
            <person name="Gong Y."/>
            <person name="Weir B.S."/>
            <person name="Guttman D.S."/>
        </authorList>
    </citation>
    <scope>NUCLEOTIDE SEQUENCE [LARGE SCALE GENOMIC DNA]</scope>
    <source>
        <strain evidence="1 4">ICMP4455</strain>
    </source>
</reference>
<gene>
    <name evidence="1" type="ORF">ALO70_200189</name>
    <name evidence="3" type="ORF">ALQ39_02634</name>
    <name evidence="2" type="ORF">ALQ86_200019</name>
</gene>
<dbReference type="PATRIC" id="fig|129137.4.peg.3743"/>
<evidence type="ECO:0000313" key="3">
    <source>
        <dbReference type="EMBL" id="RMO62842.1"/>
    </source>
</evidence>
<sequence length="65" mass="7474">MKSRTHDEFMAEQINADPHYAAELLSEVRRNGEAAEVAILLRQMSRAFRQVEGWSLSDTDRTKLP</sequence>
<name>A0A0N8RG07_PSEA0</name>
<evidence type="ECO:0000313" key="5">
    <source>
        <dbReference type="Proteomes" id="UP000272627"/>
    </source>
</evidence>
<comment type="caution">
    <text evidence="1">The sequence shown here is derived from an EMBL/GenBank/DDBJ whole genome shotgun (WGS) entry which is preliminary data.</text>
</comment>
<evidence type="ECO:0000313" key="6">
    <source>
        <dbReference type="Proteomes" id="UP000275613"/>
    </source>
</evidence>
<dbReference type="Proteomes" id="UP000050490">
    <property type="component" value="Unassembled WGS sequence"/>
</dbReference>
<dbReference type="AlphaFoldDB" id="A0A0N8RG07"/>
<protein>
    <submittedName>
        <fullName evidence="3">Addiction module antidote protein</fullName>
    </submittedName>
</protein>
<dbReference type="EMBL" id="RBPV01000121">
    <property type="protein sequence ID" value="RMO62842.1"/>
    <property type="molecule type" value="Genomic_DNA"/>
</dbReference>
<dbReference type="EMBL" id="LJQI01000313">
    <property type="protein sequence ID" value="KPX24663.1"/>
    <property type="molecule type" value="Genomic_DNA"/>
</dbReference>
<dbReference type="Proteomes" id="UP000275613">
    <property type="component" value="Unassembled WGS sequence"/>
</dbReference>
<evidence type="ECO:0000313" key="4">
    <source>
        <dbReference type="Proteomes" id="UP000050490"/>
    </source>
</evidence>
<proteinExistence type="predicted"/>
<evidence type="ECO:0000313" key="1">
    <source>
        <dbReference type="EMBL" id="KPX24663.1"/>
    </source>
</evidence>
<accession>A0A0N8RG07</accession>
<dbReference type="EMBL" id="RBOA01000403">
    <property type="protein sequence ID" value="RML96492.1"/>
    <property type="molecule type" value="Genomic_DNA"/>
</dbReference>
<organism evidence="1 4">
    <name type="scientific">Pseudomonas amygdali pv. eriobotryae</name>
    <dbReference type="NCBI Taxonomy" id="129137"/>
    <lineage>
        <taxon>Bacteria</taxon>
        <taxon>Pseudomonadati</taxon>
        <taxon>Pseudomonadota</taxon>
        <taxon>Gammaproteobacteria</taxon>
        <taxon>Pseudomonadales</taxon>
        <taxon>Pseudomonadaceae</taxon>
        <taxon>Pseudomonas</taxon>
        <taxon>Pseudomonas amygdali</taxon>
    </lineage>
</organism>
<dbReference type="Proteomes" id="UP000272627">
    <property type="component" value="Unassembled WGS sequence"/>
</dbReference>
<dbReference type="RefSeq" id="WP_057421828.1">
    <property type="nucleotide sequence ID" value="NZ_BMZY01000007.1"/>
</dbReference>
<reference evidence="5 6" key="2">
    <citation type="submission" date="2018-08" db="EMBL/GenBank/DDBJ databases">
        <title>Recombination of ecologically and evolutionarily significant loci maintains genetic cohesion in the Pseudomonas syringae species complex.</title>
        <authorList>
            <person name="Dillon M."/>
            <person name="Thakur S."/>
            <person name="Almeida R.N.D."/>
            <person name="Weir B.S."/>
            <person name="Guttman D.S."/>
        </authorList>
    </citation>
    <scope>NUCLEOTIDE SEQUENCE [LARGE SCALE GENOMIC DNA]</scope>
    <source>
        <strain evidence="3 6">ICMP 4316</strain>
        <strain evidence="2 5">ICMP 8636</strain>
    </source>
</reference>